<name>A0A7C3KH45_9CYAN</name>
<feature type="compositionally biased region" description="Low complexity" evidence="1">
    <location>
        <begin position="75"/>
        <end position="91"/>
    </location>
</feature>
<protein>
    <recommendedName>
        <fullName evidence="3">Phasin family protein</fullName>
    </recommendedName>
</protein>
<feature type="region of interest" description="Disordered" evidence="1">
    <location>
        <begin position="68"/>
        <end position="100"/>
    </location>
</feature>
<dbReference type="EMBL" id="DSRU01000274">
    <property type="protein sequence ID" value="HFM99767.1"/>
    <property type="molecule type" value="Genomic_DNA"/>
</dbReference>
<evidence type="ECO:0000256" key="1">
    <source>
        <dbReference type="SAM" id="MobiDB-lite"/>
    </source>
</evidence>
<proteinExistence type="predicted"/>
<organism evidence="2">
    <name type="scientific">Oscillatoriales cyanobacterium SpSt-418</name>
    <dbReference type="NCBI Taxonomy" id="2282169"/>
    <lineage>
        <taxon>Bacteria</taxon>
        <taxon>Bacillati</taxon>
        <taxon>Cyanobacteriota</taxon>
        <taxon>Cyanophyceae</taxon>
        <taxon>Oscillatoriophycideae</taxon>
        <taxon>Oscillatoriales</taxon>
    </lineage>
</organism>
<reference evidence="2" key="1">
    <citation type="journal article" date="2020" name="mSystems">
        <title>Genome- and Community-Level Interaction Insights into Carbon Utilization and Element Cycling Functions of Hydrothermarchaeota in Hydrothermal Sediment.</title>
        <authorList>
            <person name="Zhou Z."/>
            <person name="Liu Y."/>
            <person name="Xu W."/>
            <person name="Pan J."/>
            <person name="Luo Z.H."/>
            <person name="Li M."/>
        </authorList>
    </citation>
    <scope>NUCLEOTIDE SEQUENCE [LARGE SCALE GENOMIC DNA]</scope>
    <source>
        <strain evidence="2">SpSt-418</strain>
    </source>
</reference>
<dbReference type="AlphaFoldDB" id="A0A7C3KH45"/>
<accession>A0A7C3KH45</accession>
<comment type="caution">
    <text evidence="2">The sequence shown here is derived from an EMBL/GenBank/DDBJ whole genome shotgun (WGS) entry which is preliminary data.</text>
</comment>
<evidence type="ECO:0000313" key="2">
    <source>
        <dbReference type="EMBL" id="HFM99767.1"/>
    </source>
</evidence>
<gene>
    <name evidence="2" type="ORF">ENR64_18840</name>
</gene>
<evidence type="ECO:0008006" key="3">
    <source>
        <dbReference type="Google" id="ProtNLM"/>
    </source>
</evidence>
<sequence length="125" mass="13886">MNTEEILQTAQKGFHITLGATATLIESLQDAQKREENAAKLRQDWQTLSEELALKGRTTEQEARVFVDSIMNRQSQSSSTSPNTSSTASGPAAPPEVQQDIQSLTEQLASLRQELERLRNERSSN</sequence>